<evidence type="ECO:0000313" key="3">
    <source>
        <dbReference type="Proteomes" id="UP000730481"/>
    </source>
</evidence>
<feature type="compositionally biased region" description="Basic and acidic residues" evidence="1">
    <location>
        <begin position="176"/>
        <end position="195"/>
    </location>
</feature>
<proteinExistence type="predicted"/>
<protein>
    <submittedName>
        <fullName evidence="2">Uncharacterized protein</fullName>
    </submittedName>
</protein>
<dbReference type="EMBL" id="PVQB02001266">
    <property type="protein sequence ID" value="KAF4331977.1"/>
    <property type="molecule type" value="Genomic_DNA"/>
</dbReference>
<feature type="non-terminal residue" evidence="2">
    <location>
        <position position="792"/>
    </location>
</feature>
<dbReference type="Proteomes" id="UP000730481">
    <property type="component" value="Unassembled WGS sequence"/>
</dbReference>
<comment type="caution">
    <text evidence="2">The sequence shown here is derived from an EMBL/GenBank/DDBJ whole genome shotgun (WGS) entry which is preliminary data.</text>
</comment>
<keyword evidence="3" id="KW-1185">Reference proteome</keyword>
<sequence length="792" mass="90784">MGSSPHSRAGVINPNETTPWLRHTRWPDLFRNRSLEVISTTAQQPDFVQGQDYLLGKWKESLVESSAEAEAQLRILLQGVDIMFNRVMATMARTSYTSRCWLNTYSRNDFWPHPFRAVLCLKRYISVWKRLICFVFRVLAFKERQRQQLYNFKLGLKEEKMMHYILFLASQLPSREQGHSRRQPVEDDELSHASSDESDGEIDFEEDASIGIDDSSQYQSEFLLPSRPWLELSEALFQLSMMFWTHQDPAGDISSSVIIYYTAVMGIQRRSMSYYPAYNSTGGLAALMWVGCALLLEYALPLYSYTTLAYHWPSRDQYHSQPERLEAIRQRYLVRGCYTPFGELIELKAFAKSIVRQEGIPGNLSWAPDGRSFVVGNDKEVKLSDFCKTYHKAIALVEEQVEEMMLGLKPNFNVNVVRDDLNCRKAGWSFLQKPENKLSDAREMLINKLRRSQFRGKPFATASHWCPDTCLAYLNLGLDLNKSAFGALQISGGLPGRGSEDKEPCKSLNVTLHTWKRASSPENPERAPKRVKTALGGENTNDLSDGFLYNCHEGADKVVKRCTWREPGNFNSNLSALTWTAQLILFDFVCFQKQDDEDGIPDLLDQICKKYFQQMAETPFGHLTDERNREILAGTHDALLRQIEERADLRQVFVRLDPNGGVRLCPKAIAIYEAHVQEFLKRMLAPISVPSGPPLRSPELLSITYINTGARRRSVFLWEKMVMIYVRYSKSQEQTGEEKDNIRFLPPAVGNLLLTYLAFVLPLRQAFLRQSKPGALLSPYLWSKLGGEVWRD</sequence>
<organism evidence="2 3">
    <name type="scientific">Fusarium beomiforme</name>
    <dbReference type="NCBI Taxonomy" id="44412"/>
    <lineage>
        <taxon>Eukaryota</taxon>
        <taxon>Fungi</taxon>
        <taxon>Dikarya</taxon>
        <taxon>Ascomycota</taxon>
        <taxon>Pezizomycotina</taxon>
        <taxon>Sordariomycetes</taxon>
        <taxon>Hypocreomycetidae</taxon>
        <taxon>Hypocreales</taxon>
        <taxon>Nectriaceae</taxon>
        <taxon>Fusarium</taxon>
        <taxon>Fusarium burgessii species complex</taxon>
    </lineage>
</organism>
<reference evidence="2" key="2">
    <citation type="submission" date="2020-02" db="EMBL/GenBank/DDBJ databases">
        <title>Identification and distribution of gene clusters putatively required for synthesis of sphingolipid metabolism inhibitors in phylogenetically diverse species of the filamentous fungus Fusarium.</title>
        <authorList>
            <person name="Kim H.-S."/>
            <person name="Busman M."/>
            <person name="Brown D.W."/>
            <person name="Divon H."/>
            <person name="Uhlig S."/>
            <person name="Proctor R.H."/>
        </authorList>
    </citation>
    <scope>NUCLEOTIDE SEQUENCE</scope>
    <source>
        <strain evidence="2">NRRL 25174</strain>
    </source>
</reference>
<evidence type="ECO:0000256" key="1">
    <source>
        <dbReference type="SAM" id="MobiDB-lite"/>
    </source>
</evidence>
<reference evidence="2" key="1">
    <citation type="journal article" date="2017" name="Mycologia">
        <title>Fusarium algeriense, sp. nov., a novel toxigenic crown rot pathogen of durum wheat from Algeria is nested in the Fusarium burgessii species complex.</title>
        <authorList>
            <person name="Laraba I."/>
            <person name="Keddad A."/>
            <person name="Boureghda H."/>
            <person name="Abdallah N."/>
            <person name="Vaughan M.M."/>
            <person name="Proctor R.H."/>
            <person name="Busman M."/>
            <person name="O'Donnell K."/>
        </authorList>
    </citation>
    <scope>NUCLEOTIDE SEQUENCE</scope>
    <source>
        <strain evidence="2">NRRL 25174</strain>
    </source>
</reference>
<feature type="region of interest" description="Disordered" evidence="1">
    <location>
        <begin position="176"/>
        <end position="201"/>
    </location>
</feature>
<dbReference type="AlphaFoldDB" id="A0A9P5DLJ3"/>
<gene>
    <name evidence="2" type="ORF">FBEOM_14237</name>
</gene>
<accession>A0A9P5DLJ3</accession>
<evidence type="ECO:0000313" key="2">
    <source>
        <dbReference type="EMBL" id="KAF4331977.1"/>
    </source>
</evidence>
<name>A0A9P5DLJ3_9HYPO</name>
<dbReference type="OrthoDB" id="5082897at2759"/>